<evidence type="ECO:0000313" key="2">
    <source>
        <dbReference type="EMBL" id="EFM82954.1"/>
    </source>
</evidence>
<evidence type="ECO:0000313" key="3">
    <source>
        <dbReference type="Proteomes" id="UP000004846"/>
    </source>
</evidence>
<evidence type="ECO:0008006" key="4">
    <source>
        <dbReference type="Google" id="ProtNLM"/>
    </source>
</evidence>
<organism evidence="2 3">
    <name type="scientific">Enterococcus faecalis TX4248</name>
    <dbReference type="NCBI Taxonomy" id="749495"/>
    <lineage>
        <taxon>Bacteria</taxon>
        <taxon>Bacillati</taxon>
        <taxon>Bacillota</taxon>
        <taxon>Bacilli</taxon>
        <taxon>Lactobacillales</taxon>
        <taxon>Enterococcaceae</taxon>
        <taxon>Enterococcus</taxon>
    </lineage>
</organism>
<reference evidence="2 3" key="1">
    <citation type="submission" date="2010-07" db="EMBL/GenBank/DDBJ databases">
        <authorList>
            <person name="Sid Ahmed O."/>
        </authorList>
    </citation>
    <scope>NUCLEOTIDE SEQUENCE [LARGE SCALE GENOMIC DNA]</scope>
    <source>
        <strain evidence="2 3">TX4248</strain>
    </source>
</reference>
<feature type="transmembrane region" description="Helical" evidence="1">
    <location>
        <begin position="206"/>
        <end position="226"/>
    </location>
</feature>
<dbReference type="Proteomes" id="UP000004846">
    <property type="component" value="Unassembled WGS sequence"/>
</dbReference>
<keyword evidence="1" id="KW-0472">Membrane</keyword>
<keyword evidence="1" id="KW-0812">Transmembrane</keyword>
<feature type="transmembrane region" description="Helical" evidence="1">
    <location>
        <begin position="147"/>
        <end position="168"/>
    </location>
</feature>
<protein>
    <recommendedName>
        <fullName evidence="4">TrbL/VirB6 plasmid conjugal transfer protein</fullName>
    </recommendedName>
</protein>
<evidence type="ECO:0000256" key="1">
    <source>
        <dbReference type="SAM" id="Phobius"/>
    </source>
</evidence>
<dbReference type="AlphaFoldDB" id="A0A125W6N3"/>
<dbReference type="Pfam" id="PF19590">
    <property type="entry name" value="TrbL_3"/>
    <property type="match status" value="1"/>
</dbReference>
<keyword evidence="1" id="KW-1133">Transmembrane helix</keyword>
<feature type="transmembrane region" description="Helical" evidence="1">
    <location>
        <begin position="74"/>
        <end position="96"/>
    </location>
</feature>
<gene>
    <name evidence="2" type="ORF">HMPREF9498_01424</name>
</gene>
<dbReference type="EMBL" id="AEBR01000040">
    <property type="protein sequence ID" value="EFM82954.1"/>
    <property type="molecule type" value="Genomic_DNA"/>
</dbReference>
<feature type="transmembrane region" description="Helical" evidence="1">
    <location>
        <begin position="25"/>
        <end position="44"/>
    </location>
</feature>
<sequence>MELVQILTQTMGEYSQSTLSWVNNIVSNSTLSVGLYMVGLLIIFEIAKIFEKVNASNGGLVTLKMFQGLSFRTALGGLAVGLSSYSLNFILILGIGCAKLISGQANGAFDVFTLPSVEMSTDMMSILGDLLTAFLNPSEALRKGIMVLLLMIIGALVTLTAFVMTWVIVMLRFFQLYVMLALMPIPMASFASEEHDHIGKTYLKKVLAYSFQPAVIMVVFGVYHFLSKVTLNIAGLGNPLDVSTDVKFYQNLILAIVFIIVLWQTHKKSSELFGV</sequence>
<proteinExistence type="predicted"/>
<dbReference type="RefSeq" id="WP_002402148.1">
    <property type="nucleotide sequence ID" value="NZ_GL454441.1"/>
</dbReference>
<comment type="caution">
    <text evidence="2">The sequence shown here is derived from an EMBL/GenBank/DDBJ whole genome shotgun (WGS) entry which is preliminary data.</text>
</comment>
<feature type="transmembrane region" description="Helical" evidence="1">
    <location>
        <begin position="246"/>
        <end position="263"/>
    </location>
</feature>
<accession>A0A125W6N3</accession>
<dbReference type="GO" id="GO:0030255">
    <property type="term" value="P:protein secretion by the type IV secretion system"/>
    <property type="evidence" value="ECO:0007669"/>
    <property type="project" value="InterPro"/>
</dbReference>
<dbReference type="InterPro" id="IPR045782">
    <property type="entry name" value="TrbL_3"/>
</dbReference>
<dbReference type="HOGENOM" id="CLU_1010982_0_0_9"/>
<name>A0A125W6N3_ENTFL</name>